<gene>
    <name evidence="1" type="ORF">LSALG_LOCUS37158</name>
</gene>
<sequence length="68" mass="7999">MDYQDRSKRKSDNTLEVVWQDDVLLFDYNVQERVNDFVAAAMAPDGRVNYEHYVVMSCVIGWIKIRGK</sequence>
<dbReference type="Proteomes" id="UP001177003">
    <property type="component" value="Chromosome 8"/>
</dbReference>
<organism evidence="1 2">
    <name type="scientific">Lactuca saligna</name>
    <name type="common">Willowleaf lettuce</name>
    <dbReference type="NCBI Taxonomy" id="75948"/>
    <lineage>
        <taxon>Eukaryota</taxon>
        <taxon>Viridiplantae</taxon>
        <taxon>Streptophyta</taxon>
        <taxon>Embryophyta</taxon>
        <taxon>Tracheophyta</taxon>
        <taxon>Spermatophyta</taxon>
        <taxon>Magnoliopsida</taxon>
        <taxon>eudicotyledons</taxon>
        <taxon>Gunneridae</taxon>
        <taxon>Pentapetalae</taxon>
        <taxon>asterids</taxon>
        <taxon>campanulids</taxon>
        <taxon>Asterales</taxon>
        <taxon>Asteraceae</taxon>
        <taxon>Cichorioideae</taxon>
        <taxon>Cichorieae</taxon>
        <taxon>Lactucinae</taxon>
        <taxon>Lactuca</taxon>
    </lineage>
</organism>
<keyword evidence="2" id="KW-1185">Reference proteome</keyword>
<protein>
    <submittedName>
        <fullName evidence="1">Uncharacterized protein</fullName>
    </submittedName>
</protein>
<accession>A0AA36EJK3</accession>
<proteinExistence type="predicted"/>
<reference evidence="1" key="1">
    <citation type="submission" date="2023-04" db="EMBL/GenBank/DDBJ databases">
        <authorList>
            <person name="Vijverberg K."/>
            <person name="Xiong W."/>
            <person name="Schranz E."/>
        </authorList>
    </citation>
    <scope>NUCLEOTIDE SEQUENCE</scope>
</reference>
<dbReference type="AlphaFoldDB" id="A0AA36EJK3"/>
<evidence type="ECO:0000313" key="1">
    <source>
        <dbReference type="EMBL" id="CAI9298389.1"/>
    </source>
</evidence>
<evidence type="ECO:0000313" key="2">
    <source>
        <dbReference type="Proteomes" id="UP001177003"/>
    </source>
</evidence>
<dbReference type="EMBL" id="OX465084">
    <property type="protein sequence ID" value="CAI9298389.1"/>
    <property type="molecule type" value="Genomic_DNA"/>
</dbReference>
<name>A0AA36EJK3_LACSI</name>